<protein>
    <submittedName>
        <fullName evidence="1">Uncharacterized protein</fullName>
    </submittedName>
</protein>
<reference evidence="1" key="1">
    <citation type="submission" date="2013-11" db="EMBL/GenBank/DDBJ databases">
        <title>The Genome Sequence of Phytophthora parasitica IAC_01/95.</title>
        <authorList>
            <consortium name="The Broad Institute Genomics Platform"/>
            <person name="Russ C."/>
            <person name="Tyler B."/>
            <person name="Panabieres F."/>
            <person name="Shan W."/>
            <person name="Tripathy S."/>
            <person name="Grunwald N."/>
            <person name="Machado M."/>
            <person name="Johnson C.S."/>
            <person name="Arredondo F."/>
            <person name="Hong C."/>
            <person name="Coffey M."/>
            <person name="Young S.K."/>
            <person name="Zeng Q."/>
            <person name="Gargeya S."/>
            <person name="Fitzgerald M."/>
            <person name="Abouelleil A."/>
            <person name="Alvarado L."/>
            <person name="Chapman S.B."/>
            <person name="Gainer-Dewar J."/>
            <person name="Goldberg J."/>
            <person name="Griggs A."/>
            <person name="Gujja S."/>
            <person name="Hansen M."/>
            <person name="Howarth C."/>
            <person name="Imamovic A."/>
            <person name="Ireland A."/>
            <person name="Larimer J."/>
            <person name="McCowan C."/>
            <person name="Murphy C."/>
            <person name="Pearson M."/>
            <person name="Poon T.W."/>
            <person name="Priest M."/>
            <person name="Roberts A."/>
            <person name="Saif S."/>
            <person name="Shea T."/>
            <person name="Sykes S."/>
            <person name="Wortman J."/>
            <person name="Nusbaum C."/>
            <person name="Birren B."/>
        </authorList>
    </citation>
    <scope>NUCLEOTIDE SEQUENCE [LARGE SCALE GENOMIC DNA]</scope>
    <source>
        <strain evidence="1">IAC_01/95</strain>
    </source>
</reference>
<gene>
    <name evidence="1" type="ORF">L914_17240</name>
</gene>
<organism evidence="1">
    <name type="scientific">Phytophthora nicotianae</name>
    <name type="common">Potato buckeye rot agent</name>
    <name type="synonym">Phytophthora parasitica</name>
    <dbReference type="NCBI Taxonomy" id="4792"/>
    <lineage>
        <taxon>Eukaryota</taxon>
        <taxon>Sar</taxon>
        <taxon>Stramenopiles</taxon>
        <taxon>Oomycota</taxon>
        <taxon>Peronosporomycetes</taxon>
        <taxon>Peronosporales</taxon>
        <taxon>Peronosporaceae</taxon>
        <taxon>Phytophthora</taxon>
    </lineage>
</organism>
<evidence type="ECO:0000313" key="1">
    <source>
        <dbReference type="EMBL" id="ETM35951.1"/>
    </source>
</evidence>
<sequence length="32" mass="3804">MVEFTKAKQLFGSYIEQYSRLSVIFRNDFSAK</sequence>
<name>W2MHZ9_PHYNI</name>
<accession>W2MHZ9</accession>
<dbReference type="EMBL" id="KI695391">
    <property type="protein sequence ID" value="ETM35951.1"/>
    <property type="molecule type" value="Genomic_DNA"/>
</dbReference>
<dbReference type="Proteomes" id="UP000054532">
    <property type="component" value="Unassembled WGS sequence"/>
</dbReference>
<dbReference type="AlphaFoldDB" id="W2MHZ9"/>
<proteinExistence type="predicted"/>